<organism evidence="2 3">
    <name type="scientific">Tupaia chinensis</name>
    <name type="common">Chinese tree shrew</name>
    <name type="synonym">Tupaia belangeri chinensis</name>
    <dbReference type="NCBI Taxonomy" id="246437"/>
    <lineage>
        <taxon>Eukaryota</taxon>
        <taxon>Metazoa</taxon>
        <taxon>Chordata</taxon>
        <taxon>Craniata</taxon>
        <taxon>Vertebrata</taxon>
        <taxon>Euteleostomi</taxon>
        <taxon>Mammalia</taxon>
        <taxon>Eutheria</taxon>
        <taxon>Euarchontoglires</taxon>
        <taxon>Scandentia</taxon>
        <taxon>Tupaiidae</taxon>
        <taxon>Tupaia</taxon>
    </lineage>
</organism>
<feature type="region of interest" description="Disordered" evidence="1">
    <location>
        <begin position="337"/>
        <end position="375"/>
    </location>
</feature>
<dbReference type="InParanoid" id="L9L060"/>
<evidence type="ECO:0000313" key="2">
    <source>
        <dbReference type="EMBL" id="ELW66782.1"/>
    </source>
</evidence>
<gene>
    <name evidence="2" type="ORF">TREES_T100011894</name>
</gene>
<feature type="compositionally biased region" description="Basic and acidic residues" evidence="1">
    <location>
        <begin position="337"/>
        <end position="368"/>
    </location>
</feature>
<evidence type="ECO:0000313" key="3">
    <source>
        <dbReference type="Proteomes" id="UP000011518"/>
    </source>
</evidence>
<dbReference type="STRING" id="246437.L9L060"/>
<keyword evidence="3" id="KW-1185">Reference proteome</keyword>
<dbReference type="EMBL" id="KB320638">
    <property type="protein sequence ID" value="ELW66782.1"/>
    <property type="molecule type" value="Genomic_DNA"/>
</dbReference>
<protein>
    <submittedName>
        <fullName evidence="2">Gametocyte-specific factor 1-like protein</fullName>
    </submittedName>
</protein>
<evidence type="ECO:0000256" key="1">
    <source>
        <dbReference type="SAM" id="MobiDB-lite"/>
    </source>
</evidence>
<accession>L9L060</accession>
<feature type="compositionally biased region" description="Basic and acidic residues" evidence="1">
    <location>
        <begin position="143"/>
        <end position="155"/>
    </location>
</feature>
<dbReference type="eggNOG" id="KOG4376">
    <property type="taxonomic scope" value="Eukaryota"/>
</dbReference>
<dbReference type="AlphaFoldDB" id="L9L060"/>
<reference evidence="3" key="1">
    <citation type="submission" date="2012-07" db="EMBL/GenBank/DDBJ databases">
        <title>Genome of the Chinese tree shrew, a rising model animal genetically related to primates.</title>
        <authorList>
            <person name="Zhang G."/>
            <person name="Fan Y."/>
            <person name="Yao Y."/>
            <person name="Huang Z."/>
        </authorList>
    </citation>
    <scope>NUCLEOTIDE SEQUENCE [LARGE SCALE GENOMIC DNA]</scope>
</reference>
<sequence>MRGELMLCTPSPQWEAALPGTVEPAEGQTKPQHRHVAPSPSCYVTYVNLHLLTCRMGTRSECNREGIVGAADVRVTTGESVPGLQQHQLFPLMADRIDLKGYVDLYGDRMDMGNTIALSTLVSKTSGILADLQRPEYSSLGRPGHEHGRGCGTGDRKGTVGIIDKALPDLGLLLTASGPSSNLPSGPIQRGPRDLRLEFQEPMLGRQRAVPSLRQEGFSRRGISVNSEQFQYHLASCRRKKPKKAKKMANCKYNACHVDPIKNLEEHEAACANRSSMEEEHVLNPLKASLLSSKQNSSPLQVSPWLPNPDIWNVDDVNCHPMFVLKTFVPEKLVCESDRKERERRAAPRRFSDQDSKQPAGERNRAFERISNPSQ</sequence>
<name>L9L060_TUPCH</name>
<dbReference type="Proteomes" id="UP000011518">
    <property type="component" value="Unassembled WGS sequence"/>
</dbReference>
<proteinExistence type="predicted"/>
<feature type="region of interest" description="Disordered" evidence="1">
    <location>
        <begin position="136"/>
        <end position="155"/>
    </location>
</feature>
<reference evidence="3" key="2">
    <citation type="journal article" date="2013" name="Nat. Commun.">
        <title>Genome of the Chinese tree shrew.</title>
        <authorList>
            <person name="Fan Y."/>
            <person name="Huang Z.Y."/>
            <person name="Cao C.C."/>
            <person name="Chen C.S."/>
            <person name="Chen Y.X."/>
            <person name="Fan D.D."/>
            <person name="He J."/>
            <person name="Hou H.L."/>
            <person name="Hu L."/>
            <person name="Hu X.T."/>
            <person name="Jiang X.T."/>
            <person name="Lai R."/>
            <person name="Lang Y.S."/>
            <person name="Liang B."/>
            <person name="Liao S.G."/>
            <person name="Mu D."/>
            <person name="Ma Y.Y."/>
            <person name="Niu Y.Y."/>
            <person name="Sun X.Q."/>
            <person name="Xia J.Q."/>
            <person name="Xiao J."/>
            <person name="Xiong Z.Q."/>
            <person name="Xu L."/>
            <person name="Yang L."/>
            <person name="Zhang Y."/>
            <person name="Zhao W."/>
            <person name="Zhao X.D."/>
            <person name="Zheng Y.T."/>
            <person name="Zhou J.M."/>
            <person name="Zhu Y.B."/>
            <person name="Zhang G.J."/>
            <person name="Wang J."/>
            <person name="Yao Y.G."/>
        </authorList>
    </citation>
    <scope>NUCLEOTIDE SEQUENCE [LARGE SCALE GENOMIC DNA]</scope>
</reference>